<name>A0ABM1GT08_SOLPN</name>
<keyword evidence="1" id="KW-1185">Reference proteome</keyword>
<dbReference type="InterPro" id="IPR007216">
    <property type="entry name" value="CNOT9"/>
</dbReference>
<protein>
    <submittedName>
        <fullName evidence="2">CCR4-NOT transcription complex subunit 9</fullName>
    </submittedName>
</protein>
<dbReference type="RefSeq" id="XP_015075558.2">
    <property type="nucleotide sequence ID" value="XM_015220072.2"/>
</dbReference>
<organism evidence="1 2">
    <name type="scientific">Solanum pennellii</name>
    <name type="common">Tomato</name>
    <name type="synonym">Lycopersicon pennellii</name>
    <dbReference type="NCBI Taxonomy" id="28526"/>
    <lineage>
        <taxon>Eukaryota</taxon>
        <taxon>Viridiplantae</taxon>
        <taxon>Streptophyta</taxon>
        <taxon>Embryophyta</taxon>
        <taxon>Tracheophyta</taxon>
        <taxon>Spermatophyta</taxon>
        <taxon>Magnoliopsida</taxon>
        <taxon>eudicotyledons</taxon>
        <taxon>Gunneridae</taxon>
        <taxon>Pentapetalae</taxon>
        <taxon>asterids</taxon>
        <taxon>lamiids</taxon>
        <taxon>Solanales</taxon>
        <taxon>Solanaceae</taxon>
        <taxon>Solanoideae</taxon>
        <taxon>Solaneae</taxon>
        <taxon>Solanum</taxon>
        <taxon>Solanum subgen. Lycopersicon</taxon>
    </lineage>
</organism>
<dbReference type="GeneID" id="107019672"/>
<dbReference type="InterPro" id="IPR011989">
    <property type="entry name" value="ARM-like"/>
</dbReference>
<gene>
    <name evidence="2" type="primary">LOC107019672</name>
</gene>
<dbReference type="Gene3D" id="1.25.10.10">
    <property type="entry name" value="Leucine-rich Repeat Variant"/>
    <property type="match status" value="1"/>
</dbReference>
<evidence type="ECO:0000313" key="2">
    <source>
        <dbReference type="RefSeq" id="XP_015075558.2"/>
    </source>
</evidence>
<reference evidence="2" key="2">
    <citation type="submission" date="2025-08" db="UniProtKB">
        <authorList>
            <consortium name="RefSeq"/>
        </authorList>
    </citation>
    <scope>IDENTIFICATION</scope>
</reference>
<dbReference type="PANTHER" id="PTHR12262">
    <property type="entry name" value="CCR4-NOT TRANSCRIPTION COMPLEX SUBUNIT 9"/>
    <property type="match status" value="1"/>
</dbReference>
<accession>A0ABM1GT08</accession>
<evidence type="ECO:0000313" key="1">
    <source>
        <dbReference type="Proteomes" id="UP000694930"/>
    </source>
</evidence>
<proteinExistence type="predicted"/>
<dbReference type="Proteomes" id="UP000694930">
    <property type="component" value="Chromosome 5"/>
</dbReference>
<dbReference type="Pfam" id="PF04078">
    <property type="entry name" value="Rcd1"/>
    <property type="match status" value="1"/>
</dbReference>
<reference evidence="1" key="1">
    <citation type="journal article" date="2014" name="Nat. Genet.">
        <title>The genome of the stress-tolerant wild tomato species Solanum pennellii.</title>
        <authorList>
            <person name="Bolger A."/>
            <person name="Scossa F."/>
            <person name="Bolger M.E."/>
            <person name="Lanz C."/>
            <person name="Maumus F."/>
            <person name="Tohge T."/>
            <person name="Quesneville H."/>
            <person name="Alseekh S."/>
            <person name="Sorensen I."/>
            <person name="Lichtenstein G."/>
            <person name="Fich E.A."/>
            <person name="Conte M."/>
            <person name="Keller H."/>
            <person name="Schneeberger K."/>
            <person name="Schwacke R."/>
            <person name="Ofner I."/>
            <person name="Vrebalov J."/>
            <person name="Xu Y."/>
            <person name="Osorio S."/>
            <person name="Aflitos S.A."/>
            <person name="Schijlen E."/>
            <person name="Jimenez-Gomez J.M."/>
            <person name="Ryngajllo M."/>
            <person name="Kimura S."/>
            <person name="Kumar R."/>
            <person name="Koenig D."/>
            <person name="Headland L.R."/>
            <person name="Maloof J.N."/>
            <person name="Sinha N."/>
            <person name="van Ham R.C."/>
            <person name="Lankhorst R.K."/>
            <person name="Mao L."/>
            <person name="Vogel A."/>
            <person name="Arsova B."/>
            <person name="Panstruga R."/>
            <person name="Fei Z."/>
            <person name="Rose J.K."/>
            <person name="Zamir D."/>
            <person name="Carrari F."/>
            <person name="Giovannoni J.J."/>
            <person name="Weigel D."/>
            <person name="Usadel B."/>
            <person name="Fernie A.R."/>
        </authorList>
    </citation>
    <scope>NUCLEOTIDE SEQUENCE [LARGE SCALE GENOMIC DNA]</scope>
    <source>
        <strain evidence="1">cv. LA0716</strain>
    </source>
</reference>
<sequence>METFPSDNGEEVLIQLNNFIMQQAISEVMCMDLGFQLWNSPVTVTILLQEVIAVYPNFLNSTLTMKESARISNAFIVFQCMAYHPEARMGFLKGNIPYYLYPFFQISINVMKPLQFSILSLIAALADFNEQYGQDTLLLLLDTQVFPLCLHCIRHGDQPILKVATLILMKMLMQQNGLKYCCALPSRCLYVIQVLLQLVDTFASEIPCSQQLKYVVQCYLSLSRVTWAGGLYERVREMLPLQLIENTFHNIIDHKDAEIPKMLNQLVRNLNHQPPQ</sequence>